<gene>
    <name evidence="3" type="ORF">NQU54_08285</name>
</gene>
<dbReference type="RefSeq" id="WP_257630498.1">
    <property type="nucleotide sequence ID" value="NZ_JANIIC010000007.1"/>
</dbReference>
<feature type="domain" description="Beta-lactamase-related" evidence="2">
    <location>
        <begin position="59"/>
        <end position="384"/>
    </location>
</feature>
<dbReference type="EMBL" id="JANIIC010000007">
    <property type="protein sequence ID" value="MCQ8829073.1"/>
    <property type="molecule type" value="Genomic_DNA"/>
</dbReference>
<protein>
    <submittedName>
        <fullName evidence="3">Beta-lactamase family protein</fullName>
    </submittedName>
</protein>
<evidence type="ECO:0000313" key="3">
    <source>
        <dbReference type="EMBL" id="MCQ8829073.1"/>
    </source>
</evidence>
<reference evidence="3" key="1">
    <citation type="submission" date="2022-06" db="EMBL/GenBank/DDBJ databases">
        <title>WGS of actinobacteria.</title>
        <authorList>
            <person name="Thawai C."/>
        </authorList>
    </citation>
    <scope>NUCLEOTIDE SEQUENCE</scope>
    <source>
        <strain evidence="3">DSM 42010</strain>
    </source>
</reference>
<dbReference type="InterPro" id="IPR012338">
    <property type="entry name" value="Beta-lactam/transpept-like"/>
</dbReference>
<dbReference type="InterPro" id="IPR001466">
    <property type="entry name" value="Beta-lactam-related"/>
</dbReference>
<evidence type="ECO:0000313" key="4">
    <source>
        <dbReference type="Proteomes" id="UP001142400"/>
    </source>
</evidence>
<name>A0A9X2LT75_STRMQ</name>
<dbReference type="AlphaFoldDB" id="A0A9X2LT75"/>
<keyword evidence="4" id="KW-1185">Reference proteome</keyword>
<keyword evidence="1" id="KW-0732">Signal</keyword>
<dbReference type="SUPFAM" id="SSF56601">
    <property type="entry name" value="beta-lactamase/transpeptidase-like"/>
    <property type="match status" value="1"/>
</dbReference>
<dbReference type="PANTHER" id="PTHR46825:SF7">
    <property type="entry name" value="D-ALANYL-D-ALANINE CARBOXYPEPTIDASE"/>
    <property type="match status" value="1"/>
</dbReference>
<sequence>MGLIKRKRVLGSGLALTVAMGVTAAALMDDGAEAGPRIATTAAAADHTPRLRALLHRLTTVDGAPGALAEVRNRRGSAVLTSGVANVSTHAPIHRDSRFRIGSMTKPFVATVVLQLVGERRVALDAPVERYLPGVIRGHGNDGREITVRQLLQHTSGVPDILEYLPPQEVLEDPLAHHDIRDLVNIALAHPPTFEPGTAWRYSNTNYLLAGLLIEKVTGHAYGEEIRRRIIEPLGLRETYVPGDAPAIPGPHPRGYVRPGEDAPLMDITAINPTVAGPAGEMISSGTDLNRFLDALVRGRLLRPAQLREMMRTRPTGNPDGRAYGLGLESRPLPCGGRYWGHSGDIPGYGTVGGATADGGQATVMVNIGPHGPDAQDDDMKAAVQTALCESRPHERRHAPEGTRP</sequence>
<dbReference type="Proteomes" id="UP001142400">
    <property type="component" value="Unassembled WGS sequence"/>
</dbReference>
<comment type="caution">
    <text evidence="3">The sequence shown here is derived from an EMBL/GenBank/DDBJ whole genome shotgun (WGS) entry which is preliminary data.</text>
</comment>
<feature type="chain" id="PRO_5040999913" evidence="1">
    <location>
        <begin position="25"/>
        <end position="405"/>
    </location>
</feature>
<dbReference type="PANTHER" id="PTHR46825">
    <property type="entry name" value="D-ALANYL-D-ALANINE-CARBOXYPEPTIDASE/ENDOPEPTIDASE AMPH"/>
    <property type="match status" value="1"/>
</dbReference>
<dbReference type="Gene3D" id="3.40.710.10">
    <property type="entry name" value="DD-peptidase/beta-lactamase superfamily"/>
    <property type="match status" value="1"/>
</dbReference>
<evidence type="ECO:0000259" key="2">
    <source>
        <dbReference type="Pfam" id="PF00144"/>
    </source>
</evidence>
<evidence type="ECO:0000256" key="1">
    <source>
        <dbReference type="SAM" id="SignalP"/>
    </source>
</evidence>
<dbReference type="Pfam" id="PF00144">
    <property type="entry name" value="Beta-lactamase"/>
    <property type="match status" value="1"/>
</dbReference>
<dbReference type="InterPro" id="IPR050491">
    <property type="entry name" value="AmpC-like"/>
</dbReference>
<proteinExistence type="predicted"/>
<accession>A0A9X2LT75</accession>
<organism evidence="3 4">
    <name type="scientific">Streptomyces malaysiensis subsp. samsunensis</name>
    <dbReference type="NCBI Taxonomy" id="459658"/>
    <lineage>
        <taxon>Bacteria</taxon>
        <taxon>Bacillati</taxon>
        <taxon>Actinomycetota</taxon>
        <taxon>Actinomycetes</taxon>
        <taxon>Kitasatosporales</taxon>
        <taxon>Streptomycetaceae</taxon>
        <taxon>Streptomyces</taxon>
        <taxon>Streptomyces violaceusniger group</taxon>
    </lineage>
</organism>
<feature type="signal peptide" evidence="1">
    <location>
        <begin position="1"/>
        <end position="24"/>
    </location>
</feature>